<dbReference type="InterPro" id="IPR033985">
    <property type="entry name" value="SusD-like_N"/>
</dbReference>
<dbReference type="Gene3D" id="1.25.40.390">
    <property type="match status" value="1"/>
</dbReference>
<dbReference type="EMBL" id="AMCI01001024">
    <property type="protein sequence ID" value="EJX06907.1"/>
    <property type="molecule type" value="Genomic_DNA"/>
</dbReference>
<feature type="domain" description="RagB/SusD" evidence="5">
    <location>
        <begin position="309"/>
        <end position="558"/>
    </location>
</feature>
<name>J9GHF3_9ZZZZ</name>
<evidence type="ECO:0000259" key="6">
    <source>
        <dbReference type="Pfam" id="PF14322"/>
    </source>
</evidence>
<dbReference type="InterPro" id="IPR012944">
    <property type="entry name" value="SusD_RagB_dom"/>
</dbReference>
<evidence type="ECO:0000256" key="4">
    <source>
        <dbReference type="ARBA" id="ARBA00023237"/>
    </source>
</evidence>
<dbReference type="AlphaFoldDB" id="J9GHF3"/>
<feature type="domain" description="SusD-like N-terminal" evidence="6">
    <location>
        <begin position="23"/>
        <end position="233"/>
    </location>
</feature>
<evidence type="ECO:0000256" key="3">
    <source>
        <dbReference type="ARBA" id="ARBA00023136"/>
    </source>
</evidence>
<dbReference type="InterPro" id="IPR011990">
    <property type="entry name" value="TPR-like_helical_dom_sf"/>
</dbReference>
<protein>
    <submittedName>
        <fullName evidence="7">RagB/SusD domain-containing protein</fullName>
    </submittedName>
</protein>
<evidence type="ECO:0000256" key="1">
    <source>
        <dbReference type="ARBA" id="ARBA00004442"/>
    </source>
</evidence>
<sequence>MKLMKLRNIAMLLALGALTGCDFMDCDESSDYSKEQIFDSFERSKRMVTNIYSYLPHDFCNTADAMQDAATDDAVHVYKSSNIWYFVNGSWSANHTVDDVWEKYYTAIRSANLYLKESEGQNFEDWKFSDGYEDMMKDFNNYRHEVRFLRAFYYFELIKRYHQVPLILDVLSPEQANQVKPASFEEVAKFILDECTDLAKDGMLPINYNDFKGKETGRITKGAAMALKSRVTLYMASPLFSEPNVEKWKIAARAANDLIKKSGILGYKLIPAYANLFLEKAPTRQENILVRPIGESGDFEKANFPMGVEGGKTSTCPTQNLVDAYEMRDDGSKFDWNNPAHRQNPYANRDPRLGYTIVYNDVAWPGSKKVEIWEGGVNGLPLTNATVTGYYLRKYVNKSISFASGSQVKKKQHFWVLFRYAEILLNYAEAMVNAYDDPDFVGDGFDMSARQAVNMIRKRVSMPEFPQGMSTQEFLERLKNERRVELAFEGHRFWDVRRWKDLDKTSDIYGVKVTKDGTGFNYEKFLYERRTITENLYFYPISNTEMYKNTNLIQNPGW</sequence>
<keyword evidence="4" id="KW-0998">Cell outer membrane</keyword>
<accession>J9GHF3</accession>
<gene>
    <name evidence="7" type="ORF">EVA_04984</name>
</gene>
<keyword evidence="3" id="KW-0472">Membrane</keyword>
<evidence type="ECO:0000259" key="5">
    <source>
        <dbReference type="Pfam" id="PF07980"/>
    </source>
</evidence>
<dbReference type="GO" id="GO:0009279">
    <property type="term" value="C:cell outer membrane"/>
    <property type="evidence" value="ECO:0007669"/>
    <property type="project" value="UniProtKB-SubCell"/>
</dbReference>
<dbReference type="Pfam" id="PF07980">
    <property type="entry name" value="SusD_RagB"/>
    <property type="match status" value="1"/>
</dbReference>
<dbReference type="Pfam" id="PF14322">
    <property type="entry name" value="SusD-like_3"/>
    <property type="match status" value="1"/>
</dbReference>
<evidence type="ECO:0000256" key="2">
    <source>
        <dbReference type="ARBA" id="ARBA00022729"/>
    </source>
</evidence>
<comment type="subcellular location">
    <subcellularLocation>
        <location evidence="1">Cell outer membrane</location>
    </subcellularLocation>
</comment>
<proteinExistence type="predicted"/>
<organism evidence="7">
    <name type="scientific">gut metagenome</name>
    <dbReference type="NCBI Taxonomy" id="749906"/>
    <lineage>
        <taxon>unclassified sequences</taxon>
        <taxon>metagenomes</taxon>
        <taxon>organismal metagenomes</taxon>
    </lineage>
</organism>
<dbReference type="PROSITE" id="PS51257">
    <property type="entry name" value="PROKAR_LIPOPROTEIN"/>
    <property type="match status" value="1"/>
</dbReference>
<reference evidence="7" key="1">
    <citation type="journal article" date="2012" name="PLoS ONE">
        <title>Gene sets for utilization of primary and secondary nutrition supplies in the distal gut of endangered iberian lynx.</title>
        <authorList>
            <person name="Alcaide M."/>
            <person name="Messina E."/>
            <person name="Richter M."/>
            <person name="Bargiela R."/>
            <person name="Peplies J."/>
            <person name="Huws S.A."/>
            <person name="Newbold C.J."/>
            <person name="Golyshin P.N."/>
            <person name="Simon M.A."/>
            <person name="Lopez G."/>
            <person name="Yakimov M.M."/>
            <person name="Ferrer M."/>
        </authorList>
    </citation>
    <scope>NUCLEOTIDE SEQUENCE</scope>
</reference>
<evidence type="ECO:0000313" key="7">
    <source>
        <dbReference type="EMBL" id="EJX06907.1"/>
    </source>
</evidence>
<keyword evidence="2" id="KW-0732">Signal</keyword>
<comment type="caution">
    <text evidence="7">The sequence shown here is derived from an EMBL/GenBank/DDBJ whole genome shotgun (WGS) entry which is preliminary data.</text>
</comment>
<dbReference type="SUPFAM" id="SSF48452">
    <property type="entry name" value="TPR-like"/>
    <property type="match status" value="1"/>
</dbReference>